<evidence type="ECO:0000256" key="3">
    <source>
        <dbReference type="ARBA" id="ARBA00022729"/>
    </source>
</evidence>
<evidence type="ECO:0000256" key="2">
    <source>
        <dbReference type="ARBA" id="ARBA00022692"/>
    </source>
</evidence>
<dbReference type="PANTHER" id="PTHR15071:SF0">
    <property type="entry name" value="MANNOSE 6-PHOSPHATE RECEPTOR-LIKE PROTEIN 1"/>
    <property type="match status" value="1"/>
</dbReference>
<name>A0AA35SCB4_GEOBA</name>
<gene>
    <name evidence="8" type="ORF">GBAR_LOCUS15711</name>
</gene>
<keyword evidence="3 7" id="KW-0732">Signal</keyword>
<accession>A0AA35SCB4</accession>
<evidence type="ECO:0000256" key="6">
    <source>
        <dbReference type="SAM" id="Phobius"/>
    </source>
</evidence>
<evidence type="ECO:0000313" key="9">
    <source>
        <dbReference type="Proteomes" id="UP001174909"/>
    </source>
</evidence>
<protein>
    <submittedName>
        <fullName evidence="8">Uncharacterized protein</fullName>
    </submittedName>
</protein>
<reference evidence="8" key="1">
    <citation type="submission" date="2023-03" db="EMBL/GenBank/DDBJ databases">
        <authorList>
            <person name="Steffen K."/>
            <person name="Cardenas P."/>
        </authorList>
    </citation>
    <scope>NUCLEOTIDE SEQUENCE</scope>
</reference>
<evidence type="ECO:0000256" key="5">
    <source>
        <dbReference type="ARBA" id="ARBA00023136"/>
    </source>
</evidence>
<keyword evidence="5 6" id="KW-0472">Membrane</keyword>
<keyword evidence="9" id="KW-1185">Reference proteome</keyword>
<dbReference type="InterPro" id="IPR018939">
    <property type="entry name" value="Autophagy-rel_prot_27"/>
</dbReference>
<feature type="signal peptide" evidence="7">
    <location>
        <begin position="1"/>
        <end position="23"/>
    </location>
</feature>
<dbReference type="GO" id="GO:0000139">
    <property type="term" value="C:Golgi membrane"/>
    <property type="evidence" value="ECO:0007669"/>
    <property type="project" value="UniProtKB-SubCell"/>
</dbReference>
<proteinExistence type="predicted"/>
<dbReference type="Proteomes" id="UP001174909">
    <property type="component" value="Unassembled WGS sequence"/>
</dbReference>
<dbReference type="AlphaFoldDB" id="A0AA35SCB4"/>
<feature type="transmembrane region" description="Helical" evidence="6">
    <location>
        <begin position="182"/>
        <end position="209"/>
    </location>
</feature>
<evidence type="ECO:0000256" key="1">
    <source>
        <dbReference type="ARBA" id="ARBA00004167"/>
    </source>
</evidence>
<feature type="chain" id="PRO_5041272976" evidence="7">
    <location>
        <begin position="24"/>
        <end position="258"/>
    </location>
</feature>
<evidence type="ECO:0000256" key="4">
    <source>
        <dbReference type="ARBA" id="ARBA00022989"/>
    </source>
</evidence>
<dbReference type="EMBL" id="CASHTH010002280">
    <property type="protein sequence ID" value="CAI8027470.1"/>
    <property type="molecule type" value="Genomic_DNA"/>
</dbReference>
<dbReference type="PANTHER" id="PTHR15071">
    <property type="entry name" value="MANNOSE-6-PHOSPHATE RECEPTOR FAMILY MEMBER"/>
    <property type="match status" value="1"/>
</dbReference>
<sequence>MEGRLLIGVVVIVATFYCSPGKSEECHLHEGDLCKCSTNTTTIDLGIIFSELPQYVDGEKYIYSPCKLMVPTNSTKGATQKELEALVWKVFKTNTALGREATTWTVSSDAGADLKFRITYSGGDVYKNKTKKWKAVFDYSYSPNDTRIAHMGVDKNKQHFVVTGKTVRPVTARRRPTGSTGVAVGVVGLVFIILCLVAVVTYCVVGVAYNYRVKGERGSDIIPNAALWVELPVLVKDGVCFTISPCTSKYRRTRYRKL</sequence>
<keyword evidence="2 6" id="KW-0812">Transmembrane</keyword>
<evidence type="ECO:0000256" key="7">
    <source>
        <dbReference type="SAM" id="SignalP"/>
    </source>
</evidence>
<comment type="caution">
    <text evidence="8">The sequence shown here is derived from an EMBL/GenBank/DDBJ whole genome shotgun (WGS) entry which is preliminary data.</text>
</comment>
<comment type="subcellular location">
    <subcellularLocation>
        <location evidence="1">Membrane</location>
        <topology evidence="1">Single-pass membrane protein</topology>
    </subcellularLocation>
</comment>
<dbReference type="Pfam" id="PF09451">
    <property type="entry name" value="ATG27"/>
    <property type="match status" value="1"/>
</dbReference>
<organism evidence="8 9">
    <name type="scientific">Geodia barretti</name>
    <name type="common">Barrett's horny sponge</name>
    <dbReference type="NCBI Taxonomy" id="519541"/>
    <lineage>
        <taxon>Eukaryota</taxon>
        <taxon>Metazoa</taxon>
        <taxon>Porifera</taxon>
        <taxon>Demospongiae</taxon>
        <taxon>Heteroscleromorpha</taxon>
        <taxon>Tetractinellida</taxon>
        <taxon>Astrophorina</taxon>
        <taxon>Geodiidae</taxon>
        <taxon>Geodia</taxon>
    </lineage>
</organism>
<evidence type="ECO:0000313" key="8">
    <source>
        <dbReference type="EMBL" id="CAI8027470.1"/>
    </source>
</evidence>
<keyword evidence="4 6" id="KW-1133">Transmembrane helix</keyword>